<feature type="transmembrane region" description="Helical" evidence="1">
    <location>
        <begin position="20"/>
        <end position="40"/>
    </location>
</feature>
<evidence type="ECO:0000259" key="2">
    <source>
        <dbReference type="Pfam" id="PF01970"/>
    </source>
</evidence>
<feature type="transmembrane region" description="Helical" evidence="1">
    <location>
        <begin position="47"/>
        <end position="71"/>
    </location>
</feature>
<gene>
    <name evidence="3" type="ORF">KZZ10_03615</name>
</gene>
<protein>
    <submittedName>
        <fullName evidence="3">Tripartite tricarboxylate transporter permease</fullName>
    </submittedName>
</protein>
<dbReference type="Proteomes" id="UP000739565">
    <property type="component" value="Unassembled WGS sequence"/>
</dbReference>
<organism evidence="3 4">
    <name type="scientific">Zwartia hollandica</name>
    <dbReference type="NCBI Taxonomy" id="324606"/>
    <lineage>
        <taxon>Bacteria</taxon>
        <taxon>Pseudomonadati</taxon>
        <taxon>Pseudomonadota</taxon>
        <taxon>Betaproteobacteria</taxon>
        <taxon>Burkholderiales</taxon>
        <taxon>Alcaligenaceae</taxon>
        <taxon>Zwartia</taxon>
    </lineage>
</organism>
<feature type="transmembrane region" description="Helical" evidence="1">
    <location>
        <begin position="258"/>
        <end position="281"/>
    </location>
</feature>
<dbReference type="PANTHER" id="PTHR35342">
    <property type="entry name" value="TRICARBOXYLIC TRANSPORT PROTEIN"/>
    <property type="match status" value="1"/>
</dbReference>
<dbReference type="RefSeq" id="WP_259660146.1">
    <property type="nucleotide sequence ID" value="NZ_JAHXRI010000006.1"/>
</dbReference>
<dbReference type="EMBL" id="JAHXRI010000006">
    <property type="protein sequence ID" value="MBZ1349723.1"/>
    <property type="molecule type" value="Genomic_DNA"/>
</dbReference>
<feature type="transmembrane region" description="Helical" evidence="1">
    <location>
        <begin position="109"/>
        <end position="132"/>
    </location>
</feature>
<accession>A0A953N7Z8</accession>
<feature type="transmembrane region" description="Helical" evidence="1">
    <location>
        <begin position="144"/>
        <end position="162"/>
    </location>
</feature>
<name>A0A953N7Z8_9BURK</name>
<dbReference type="AlphaFoldDB" id="A0A953N7Z8"/>
<keyword evidence="1" id="KW-0472">Membrane</keyword>
<evidence type="ECO:0000313" key="4">
    <source>
        <dbReference type="Proteomes" id="UP000739565"/>
    </source>
</evidence>
<proteinExistence type="predicted"/>
<feature type="transmembrane region" description="Helical" evidence="1">
    <location>
        <begin position="314"/>
        <end position="342"/>
    </location>
</feature>
<keyword evidence="1" id="KW-0812">Transmembrane</keyword>
<feature type="domain" description="DUF112" evidence="2">
    <location>
        <begin position="20"/>
        <end position="438"/>
    </location>
</feature>
<dbReference type="PANTHER" id="PTHR35342:SF5">
    <property type="entry name" value="TRICARBOXYLIC TRANSPORT PROTEIN"/>
    <property type="match status" value="1"/>
</dbReference>
<feature type="transmembrane region" description="Helical" evidence="1">
    <location>
        <begin position="413"/>
        <end position="429"/>
    </location>
</feature>
<comment type="caution">
    <text evidence="3">The sequence shown here is derived from an EMBL/GenBank/DDBJ whole genome shotgun (WGS) entry which is preliminary data.</text>
</comment>
<feature type="transmembrane region" description="Helical" evidence="1">
    <location>
        <begin position="200"/>
        <end position="221"/>
    </location>
</feature>
<sequence>MDFADNLLTGLSVAFQPHNLLFCFLGVLIGTLIGVLPGLGPVGAMSILLPVTFGISPVTAIIMLSGIYYGAQYGGSTTSILVGIPGEAASVVTMLDGHQMALKGRAGPALGISAFGSFIAGTLGIIGLMLLAPPLAAIALRFGPPEYFALMIMGLIILTYLAQKSMVKSLMMAGVGILVGMVGLDTMTGMPRFTFDIPDLIDGIGIAPLAMGLFGVSEILLNVEQTIKQSVVVKQVKNLLPSKQDWKDSAMPIARGSITGFCLGILPGGGAVLASFISYGVEKRLSKHPETFGHGAIAGVAGPESANNAAAQAAFIPLLTLGIPANAVMGILLGALLIHGITPGPMMIEKNPQLFWGTVTSMYVGNIMLLVLNLPLIGLWVRLLKVQYAVLFPLILFIALIGAYVINGSEMDLYLMLFFGVIGYLMRKFEYEPAPLILAFVLTNILEDSLRQSLIISGGSMSIFVTRPIAAGFLFVSLVLLITAVMPSIRKKRSALAATADENA</sequence>
<keyword evidence="1" id="KW-1133">Transmembrane helix</keyword>
<dbReference type="InterPro" id="IPR002823">
    <property type="entry name" value="DUF112_TM"/>
</dbReference>
<evidence type="ECO:0000256" key="1">
    <source>
        <dbReference type="SAM" id="Phobius"/>
    </source>
</evidence>
<feature type="transmembrane region" description="Helical" evidence="1">
    <location>
        <begin position="169"/>
        <end position="188"/>
    </location>
</feature>
<reference evidence="3" key="1">
    <citation type="submission" date="2021-07" db="EMBL/GenBank/DDBJ databases">
        <title>New genus and species of the family Alcaligenaceae.</title>
        <authorList>
            <person name="Hahn M.W."/>
        </authorList>
    </citation>
    <scope>NUCLEOTIDE SEQUENCE</scope>
    <source>
        <strain evidence="3">LF4-65</strain>
    </source>
</reference>
<dbReference type="Pfam" id="PF01970">
    <property type="entry name" value="TctA"/>
    <property type="match status" value="1"/>
</dbReference>
<feature type="transmembrane region" description="Helical" evidence="1">
    <location>
        <begin position="386"/>
        <end position="406"/>
    </location>
</feature>
<keyword evidence="4" id="KW-1185">Reference proteome</keyword>
<feature type="transmembrane region" description="Helical" evidence="1">
    <location>
        <begin position="469"/>
        <end position="489"/>
    </location>
</feature>
<feature type="transmembrane region" description="Helical" evidence="1">
    <location>
        <begin position="354"/>
        <end position="380"/>
    </location>
</feature>
<evidence type="ECO:0000313" key="3">
    <source>
        <dbReference type="EMBL" id="MBZ1349723.1"/>
    </source>
</evidence>